<keyword evidence="6" id="KW-0434">Leukotriene biosynthesis</keyword>
<keyword evidence="9 22" id="KW-0472">Membrane</keyword>
<dbReference type="GO" id="GO:0005640">
    <property type="term" value="C:nuclear outer membrane"/>
    <property type="evidence" value="ECO:0007669"/>
    <property type="project" value="UniProtKB-SubCell"/>
</dbReference>
<evidence type="ECO:0000256" key="6">
    <source>
        <dbReference type="ARBA" id="ARBA00022751"/>
    </source>
</evidence>
<feature type="transmembrane region" description="Helical" evidence="22">
    <location>
        <begin position="59"/>
        <end position="88"/>
    </location>
</feature>
<protein>
    <recommendedName>
        <fullName evidence="16">Leukotriene C4 synthase</fullName>
        <ecNumber evidence="15">4.4.1.20</ecNumber>
    </recommendedName>
    <alternativeName>
        <fullName evidence="18">Glutathione S-transferase LTC4</fullName>
    </alternativeName>
    <alternativeName>
        <fullName evidence="17">Leukotriene-C(4) synthase</fullName>
    </alternativeName>
</protein>
<feature type="transmembrane region" description="Helical" evidence="22">
    <location>
        <begin position="108"/>
        <end position="135"/>
    </location>
</feature>
<comment type="subunit">
    <text evidence="20">Homotrimer. Interacts with ALOX5AP and ALOX5.</text>
</comment>
<dbReference type="FunFam" id="1.20.120.550:FF:000003">
    <property type="entry name" value="Leukotriene C4 synthase"/>
    <property type="match status" value="1"/>
</dbReference>
<evidence type="ECO:0000256" key="16">
    <source>
        <dbReference type="ARBA" id="ARBA00039419"/>
    </source>
</evidence>
<comment type="catalytic activity">
    <reaction evidence="12">
        <text>(13S,14S)-epoxy-(4Z,7Z,9E,11E,16Z,19Z)-docosahexaenoate + glutathione = (13R)-S-glutathionyl-(14S)-hydroxy-(4Z,7Z,9E,11E,16Z,19Z)-docosahexaenoate</text>
        <dbReference type="Rhea" id="RHEA:53508"/>
        <dbReference type="ChEBI" id="CHEBI:57925"/>
        <dbReference type="ChEBI" id="CHEBI:131958"/>
        <dbReference type="ChEBI" id="CHEBI:137407"/>
    </reaction>
    <physiologicalReaction direction="left-to-right" evidence="12">
        <dbReference type="Rhea" id="RHEA:53509"/>
    </physiologicalReaction>
</comment>
<evidence type="ECO:0000256" key="4">
    <source>
        <dbReference type="ARBA" id="ARBA00022679"/>
    </source>
</evidence>
<comment type="subcellular location">
    <subcellularLocation>
        <location evidence="1">Endoplasmic reticulum membrane</location>
        <topology evidence="1">Multi-pass membrane protein</topology>
    </subcellularLocation>
    <subcellularLocation>
        <location evidence="13">Nucleus outer membrane</location>
        <topology evidence="13">Multi-pass membrane protein</topology>
    </subcellularLocation>
</comment>
<dbReference type="GO" id="GO:0008047">
    <property type="term" value="F:enzyme activator activity"/>
    <property type="evidence" value="ECO:0007669"/>
    <property type="project" value="InterPro"/>
</dbReference>
<evidence type="ECO:0000256" key="17">
    <source>
        <dbReference type="ARBA" id="ARBA00041224"/>
    </source>
</evidence>
<evidence type="ECO:0000256" key="9">
    <source>
        <dbReference type="ARBA" id="ARBA00023136"/>
    </source>
</evidence>
<comment type="pathway">
    <text evidence="14">Lipid metabolism; leukotriene C4 biosynthesis.</text>
</comment>
<comment type="similarity">
    <text evidence="2">Belongs to the MAPEG family.</text>
</comment>
<dbReference type="InterPro" id="IPR001129">
    <property type="entry name" value="Membr-assoc_MAPEG"/>
</dbReference>
<dbReference type="CTD" id="4056"/>
<dbReference type="GO" id="GO:0004602">
    <property type="term" value="F:glutathione peroxidase activity"/>
    <property type="evidence" value="ECO:0007669"/>
    <property type="project" value="TreeGrafter"/>
</dbReference>
<evidence type="ECO:0000313" key="23">
    <source>
        <dbReference type="Proteomes" id="UP001652642"/>
    </source>
</evidence>
<comment type="catalytic activity">
    <reaction evidence="21">
        <text>leukotriene C4 = leukotriene A4 + glutathione</text>
        <dbReference type="Rhea" id="RHEA:17617"/>
        <dbReference type="ChEBI" id="CHEBI:57463"/>
        <dbReference type="ChEBI" id="CHEBI:57925"/>
        <dbReference type="ChEBI" id="CHEBI:57973"/>
        <dbReference type="EC" id="4.4.1.20"/>
    </reaction>
    <physiologicalReaction direction="right-to-left" evidence="21">
        <dbReference type="Rhea" id="RHEA:17619"/>
    </physiologicalReaction>
</comment>
<keyword evidence="8 22" id="KW-1133">Transmembrane helix</keyword>
<dbReference type="Gene3D" id="1.20.120.550">
    <property type="entry name" value="Membrane associated eicosanoid/glutathione metabolism-like domain"/>
    <property type="match status" value="1"/>
</dbReference>
<evidence type="ECO:0000256" key="21">
    <source>
        <dbReference type="ARBA" id="ARBA00049298"/>
    </source>
</evidence>
<reference evidence="24" key="2">
    <citation type="submission" date="2025-08" db="UniProtKB">
        <authorList>
            <consortium name="RefSeq"/>
        </authorList>
    </citation>
    <scope>IDENTIFICATION</scope>
</reference>
<evidence type="ECO:0000313" key="24">
    <source>
        <dbReference type="RefSeq" id="XP_020638424.1"/>
    </source>
</evidence>
<name>A0A6J0SXK4_9SAUR</name>
<dbReference type="GO" id="GO:0005789">
    <property type="term" value="C:endoplasmic reticulum membrane"/>
    <property type="evidence" value="ECO:0007669"/>
    <property type="project" value="UniProtKB-SubCell"/>
</dbReference>
<reference evidence="23" key="1">
    <citation type="submission" date="2025-05" db="UniProtKB">
        <authorList>
            <consortium name="RefSeq"/>
        </authorList>
    </citation>
    <scope>NUCLEOTIDE SEQUENCE [LARGE SCALE GENOMIC DNA]</scope>
</reference>
<dbReference type="InterPro" id="IPR001446">
    <property type="entry name" value="5_LipOase_AP"/>
</dbReference>
<dbReference type="InterPro" id="IPR050997">
    <property type="entry name" value="MAPEG"/>
</dbReference>
<evidence type="ECO:0000256" key="2">
    <source>
        <dbReference type="ARBA" id="ARBA00010459"/>
    </source>
</evidence>
<evidence type="ECO:0000256" key="20">
    <source>
        <dbReference type="ARBA" id="ARBA00046493"/>
    </source>
</evidence>
<feature type="transmembrane region" description="Helical" evidence="22">
    <location>
        <begin position="6"/>
        <end position="24"/>
    </location>
</feature>
<evidence type="ECO:0000256" key="7">
    <source>
        <dbReference type="ARBA" id="ARBA00022824"/>
    </source>
</evidence>
<dbReference type="Proteomes" id="UP001652642">
    <property type="component" value="Chromosome 2"/>
</dbReference>
<evidence type="ECO:0000256" key="1">
    <source>
        <dbReference type="ARBA" id="ARBA00004477"/>
    </source>
</evidence>
<evidence type="ECO:0000256" key="8">
    <source>
        <dbReference type="ARBA" id="ARBA00022989"/>
    </source>
</evidence>
<evidence type="ECO:0000256" key="11">
    <source>
        <dbReference type="ARBA" id="ARBA00023242"/>
    </source>
</evidence>
<comment type="function">
    <text evidence="19">Catalyzes the conjugation of leukotriene A4 with reduced glutathione (GSH) to form leukotriene C4 with high specificity. Can also catalyze the transfer of a glutathionyl group from glutathione (GSH) to 13(S),14(S)-epoxy-docosahexaenoic acid to form maresin conjugate in tissue regeneration 1 (MCTR1), a bioactive lipid mediator that possess potent anti-inflammatory and proresolving actions.</text>
</comment>
<dbReference type="GO" id="GO:0004364">
    <property type="term" value="F:glutathione transferase activity"/>
    <property type="evidence" value="ECO:0007669"/>
    <property type="project" value="TreeGrafter"/>
</dbReference>
<keyword evidence="4" id="KW-0808">Transferase</keyword>
<keyword evidence="11" id="KW-0539">Nucleus</keyword>
<proteinExistence type="inferred from homology"/>
<dbReference type="PANTHER" id="PTHR10250:SF4">
    <property type="entry name" value="LEUKOTRIENE C4 SYNTHASE"/>
    <property type="match status" value="1"/>
</dbReference>
<evidence type="ECO:0000256" key="12">
    <source>
        <dbReference type="ARBA" id="ARBA00036460"/>
    </source>
</evidence>
<dbReference type="GO" id="GO:0019370">
    <property type="term" value="P:leukotriene biosynthetic process"/>
    <property type="evidence" value="ECO:0007669"/>
    <property type="project" value="UniProtKB-KW"/>
</dbReference>
<evidence type="ECO:0000256" key="10">
    <source>
        <dbReference type="ARBA" id="ARBA00023239"/>
    </source>
</evidence>
<sequence>MLHQTAWLATVTILGVLEQAYFALQVISVRRKCKITPPLTLGPPEFERIFRAQTNCSEYFPIFISLLWVSGIFSHQVLAAFCGLLYLYARYWYFTGYARSAQERLGPMYFSTGVLCILIVLSVVGLTTHFVSLLYF</sequence>
<dbReference type="InterPro" id="IPR023352">
    <property type="entry name" value="MAPEG-like_dom_sf"/>
</dbReference>
<dbReference type="OrthoDB" id="410651at2759"/>
<keyword evidence="7" id="KW-0256">Endoplasmic reticulum</keyword>
<evidence type="ECO:0000256" key="13">
    <source>
        <dbReference type="ARBA" id="ARBA00037823"/>
    </source>
</evidence>
<dbReference type="AlphaFoldDB" id="A0A6J0SXK4"/>
<keyword evidence="10" id="KW-0456">Lyase</keyword>
<dbReference type="GO" id="GO:0004464">
    <property type="term" value="F:leukotriene-C4 synthase activity"/>
    <property type="evidence" value="ECO:0007669"/>
    <property type="project" value="UniProtKB-EC"/>
</dbReference>
<evidence type="ECO:0000256" key="3">
    <source>
        <dbReference type="ARBA" id="ARBA00022553"/>
    </source>
</evidence>
<keyword evidence="3" id="KW-0597">Phosphoprotein</keyword>
<dbReference type="PANTHER" id="PTHR10250">
    <property type="entry name" value="MICROSOMAL GLUTATHIONE S-TRANSFERASE"/>
    <property type="match status" value="1"/>
</dbReference>
<evidence type="ECO:0000256" key="14">
    <source>
        <dbReference type="ARBA" id="ARBA00037884"/>
    </source>
</evidence>
<dbReference type="GeneID" id="110073491"/>
<dbReference type="EC" id="4.4.1.20" evidence="15"/>
<evidence type="ECO:0000256" key="18">
    <source>
        <dbReference type="ARBA" id="ARBA00041943"/>
    </source>
</evidence>
<dbReference type="RefSeq" id="XP_020638424.1">
    <property type="nucleotide sequence ID" value="XM_020782765.2"/>
</dbReference>
<evidence type="ECO:0000256" key="19">
    <source>
        <dbReference type="ARBA" id="ARBA00045217"/>
    </source>
</evidence>
<dbReference type="SUPFAM" id="SSF161084">
    <property type="entry name" value="MAPEG domain-like"/>
    <property type="match status" value="1"/>
</dbReference>
<evidence type="ECO:0000256" key="22">
    <source>
        <dbReference type="SAM" id="Phobius"/>
    </source>
</evidence>
<gene>
    <name evidence="24" type="primary">LTC4S</name>
</gene>
<accession>A0A6J0SXK4</accession>
<dbReference type="InParanoid" id="A0A6J0SXK4"/>
<dbReference type="KEGG" id="pvt:110073491"/>
<evidence type="ECO:0000256" key="5">
    <source>
        <dbReference type="ARBA" id="ARBA00022692"/>
    </source>
</evidence>
<organism evidence="23 24">
    <name type="scientific">Pogona vitticeps</name>
    <name type="common">central bearded dragon</name>
    <dbReference type="NCBI Taxonomy" id="103695"/>
    <lineage>
        <taxon>Eukaryota</taxon>
        <taxon>Metazoa</taxon>
        <taxon>Chordata</taxon>
        <taxon>Craniata</taxon>
        <taxon>Vertebrata</taxon>
        <taxon>Euteleostomi</taxon>
        <taxon>Lepidosauria</taxon>
        <taxon>Squamata</taxon>
        <taxon>Bifurcata</taxon>
        <taxon>Unidentata</taxon>
        <taxon>Episquamata</taxon>
        <taxon>Toxicofera</taxon>
        <taxon>Iguania</taxon>
        <taxon>Acrodonta</taxon>
        <taxon>Agamidae</taxon>
        <taxon>Amphibolurinae</taxon>
        <taxon>Pogona</taxon>
    </lineage>
</organism>
<keyword evidence="5 22" id="KW-0812">Transmembrane</keyword>
<keyword evidence="23" id="KW-1185">Reference proteome</keyword>
<evidence type="ECO:0000256" key="15">
    <source>
        <dbReference type="ARBA" id="ARBA00039056"/>
    </source>
</evidence>
<dbReference type="PRINTS" id="PR00488">
    <property type="entry name" value="5LPOXGNASEAP"/>
</dbReference>
<dbReference type="Pfam" id="PF01124">
    <property type="entry name" value="MAPEG"/>
    <property type="match status" value="1"/>
</dbReference>